<evidence type="ECO:0000256" key="1">
    <source>
        <dbReference type="ARBA" id="ARBA00005261"/>
    </source>
</evidence>
<reference evidence="4" key="1">
    <citation type="submission" date="2014-09" db="EMBL/GenBank/DDBJ databases">
        <title>Draft genome sequence of an oleaginous Mucoromycotina fungus Mucor ambiguus NBRC6742.</title>
        <authorList>
            <person name="Takeda I."/>
            <person name="Yamane N."/>
            <person name="Morita T."/>
            <person name="Tamano K."/>
            <person name="Machida M."/>
            <person name="Baker S."/>
            <person name="Koike H."/>
        </authorList>
    </citation>
    <scope>NUCLEOTIDE SEQUENCE</scope>
    <source>
        <strain evidence="4">NBRC 6742</strain>
    </source>
</reference>
<evidence type="ECO:0000313" key="4">
    <source>
        <dbReference type="EMBL" id="GAN08058.1"/>
    </source>
</evidence>
<evidence type="ECO:0000313" key="5">
    <source>
        <dbReference type="Proteomes" id="UP000053815"/>
    </source>
</evidence>
<dbReference type="EMBL" id="DF836476">
    <property type="protein sequence ID" value="GAN08058.1"/>
    <property type="molecule type" value="Genomic_DNA"/>
</dbReference>
<accession>A0A0C9N0E5</accession>
<proteinExistence type="inferred from homology"/>
<evidence type="ECO:0000256" key="3">
    <source>
        <dbReference type="ARBA" id="ARBA00023186"/>
    </source>
</evidence>
<dbReference type="OrthoDB" id="17536at2759"/>
<keyword evidence="5" id="KW-1185">Reference proteome</keyword>
<dbReference type="Pfam" id="PF16094">
    <property type="entry name" value="PAC1"/>
    <property type="match status" value="1"/>
</dbReference>
<evidence type="ECO:0000256" key="2">
    <source>
        <dbReference type="ARBA" id="ARBA00019180"/>
    </source>
</evidence>
<dbReference type="PANTHER" id="PTHR15069:SF1">
    <property type="entry name" value="PROTEASOME ASSEMBLY CHAPERONE 1"/>
    <property type="match status" value="1"/>
</dbReference>
<organism evidence="4">
    <name type="scientific">Mucor ambiguus</name>
    <dbReference type="NCBI Taxonomy" id="91626"/>
    <lineage>
        <taxon>Eukaryota</taxon>
        <taxon>Fungi</taxon>
        <taxon>Fungi incertae sedis</taxon>
        <taxon>Mucoromycota</taxon>
        <taxon>Mucoromycotina</taxon>
        <taxon>Mucoromycetes</taxon>
        <taxon>Mucorales</taxon>
        <taxon>Mucorineae</taxon>
        <taxon>Mucoraceae</taxon>
        <taxon>Mucor</taxon>
    </lineage>
</organism>
<dbReference type="Proteomes" id="UP000053815">
    <property type="component" value="Unassembled WGS sequence"/>
</dbReference>
<keyword evidence="3" id="KW-0143">Chaperone</keyword>
<dbReference type="GO" id="GO:0005783">
    <property type="term" value="C:endoplasmic reticulum"/>
    <property type="evidence" value="ECO:0007669"/>
    <property type="project" value="InterPro"/>
</dbReference>
<comment type="similarity">
    <text evidence="1">Belongs to the PSMG1 family.</text>
</comment>
<dbReference type="GO" id="GO:0070628">
    <property type="term" value="F:proteasome binding"/>
    <property type="evidence" value="ECO:0007669"/>
    <property type="project" value="TreeGrafter"/>
</dbReference>
<dbReference type="AlphaFoldDB" id="A0A0C9N0E5"/>
<protein>
    <recommendedName>
        <fullName evidence="2">Proteasome assembly chaperone 1</fullName>
    </recommendedName>
</protein>
<sequence length="267" mass="30100">MEYDDYDQSFASAPVRYALDDHDSDEENEACAQISKVTVQTNLTIDSKIIEDGKWTLVLGLNGPGSVYLSSLENVKVTAVGTVDRLFDNEDPRTKASIFQVEGHPIMLIPFTKEIQAEDAAPYTKAIFNLFKGKVDKVIVLDAFTATGYTSETWNQDMVPPLLRVLQTSSAPVMKELPLFEIPNMIKALAASVVNYCEMYSIPCYDFLALQESIYGKLLVNEETLEAYRQGFHHLGLDFKFNEQTMKQVLSDVHTGRVDDNHHRLYL</sequence>
<dbReference type="PANTHER" id="PTHR15069">
    <property type="entry name" value="PROTEASOME ASSEMBLY CHAPERONE 1"/>
    <property type="match status" value="1"/>
</dbReference>
<gene>
    <name evidence="4" type="ORF">MAM1_0187c07565</name>
</gene>
<dbReference type="STRING" id="91626.A0A0C9N0E5"/>
<name>A0A0C9N0E5_9FUNG</name>
<dbReference type="GO" id="GO:0080129">
    <property type="term" value="P:proteasome core complex assembly"/>
    <property type="evidence" value="ECO:0007669"/>
    <property type="project" value="TreeGrafter"/>
</dbReference>
<dbReference type="InterPro" id="IPR016565">
    <property type="entry name" value="Proteasome_assmbl_chp_1"/>
</dbReference>